<dbReference type="PaxDb" id="2903-EOD11383"/>
<evidence type="ECO:0000313" key="4">
    <source>
        <dbReference type="Proteomes" id="UP000013827"/>
    </source>
</evidence>
<feature type="compositionally biased region" description="Gly residues" evidence="2">
    <location>
        <begin position="204"/>
        <end position="214"/>
    </location>
</feature>
<dbReference type="HOGENOM" id="CLU_278312_0_0_1"/>
<sequence length="1137" mass="120303">MSAATVIAEVKKIAKAEPAASGQSPATDKAKKEEPTTPAQKRQAAAVAARRPAAPARWKCQNRLTPQPLARAVLPLITRCFASAGAVPPGGVELESLVRLMVAGRAGRLEAESRVQNLLSPCCSRAEGASDFTLAALLEATRRVHAFVSAALLPALGDGVDVQTLTVARLNECALPAAEEGSFEARLLELLRARARGGLQTAAGGPGRGGGDGQEGPLSGLSLHREVVSELSLSQPEAAAAAQLAEAVSAALEARPARRAPQPRLLSPRRAARREAAAAAGVALAQIRAERAASGEALLWGEALRGGSPAFEVLSPSRLHEVARGLRRRAVERAAVRGEARSLRSRLVELRVSLADLEARIAAVSAAPPADGRPPPDDGKWLLRMLRHADNAAARRTPEAGQTLESAAQLASLARVETRGSQCPRWRANLGCISHGVRCRWHAHPHKRSMLDRLRRSAKGGPSQTLAAELEHVQVFAREDRCKYVVFEFDLGSSPRENCIIMNDHLDGRIDHCQTQGRLLDSKCQDASANETCAYLPAVCMVNLPHGDSDDKETYMQTWRDNEMPANFQLCENKCQNVLDSKRIDTGYVYYEKGGEAPFCKCWADSPVVNIGGGPGAELLPFYLYSLKRSSPFYTNCKKVIAAPNVNVGACDKAFADGFGLAPPSPDPDVSWCNGNETSLGAAQVMVVVSTQMIGDKALLLSPNACDDMTAEGCALTGSHPMISCWLVDGGQVLSGNSLGISARLQLGPTLSDAVDDVIIDKIIDAGEVIISLIVKNFRCADAAATAVKVAKRFSAPTANVACGGASTRRRRLTDDLSLTITIPTIAANHDAVLNSATTLFQDEEAATALLGASVYSGSATVTDTSNGGADKDPHLAFPHGGTADFRGRNGIYYSFLSSPGLAVNDATFKLHNSKLMVDGSFITEVHLSARTARPAGKSAWANASFWAAELSDFNTGWKVINGSCSGAYFEFGLNGRKTCGDLAIRMRYASATFTFREAWTVVVRGNHVFDRVTGPTHRLDLTFKEAAGAAARTLPHGIIGQTFSSSAPRHGKQDVYPEFGRVATSAMAEGAAAALPTGPRPPRLSAIEGTAAMYEVASPFATNFAFSRFGATELAVTAGGLASLAAGAEATSTERE</sequence>
<proteinExistence type="predicted"/>
<dbReference type="RefSeq" id="XP_005763812.1">
    <property type="nucleotide sequence ID" value="XM_005763755.1"/>
</dbReference>
<evidence type="ECO:0000313" key="3">
    <source>
        <dbReference type="EnsemblProtists" id="EOD11383"/>
    </source>
</evidence>
<accession>A0A0D3IJE8</accession>
<dbReference type="KEGG" id="ehx:EMIHUDRAFT_104796"/>
<dbReference type="AlphaFoldDB" id="A0A0D3IJE8"/>
<reference evidence="3" key="2">
    <citation type="submission" date="2024-10" db="UniProtKB">
        <authorList>
            <consortium name="EnsemblProtists"/>
        </authorList>
    </citation>
    <scope>IDENTIFICATION</scope>
</reference>
<organism evidence="3 4">
    <name type="scientific">Emiliania huxleyi (strain CCMP1516)</name>
    <dbReference type="NCBI Taxonomy" id="280463"/>
    <lineage>
        <taxon>Eukaryota</taxon>
        <taxon>Haptista</taxon>
        <taxon>Haptophyta</taxon>
        <taxon>Prymnesiophyceae</taxon>
        <taxon>Isochrysidales</taxon>
        <taxon>Noelaerhabdaceae</taxon>
        <taxon>Emiliania</taxon>
    </lineage>
</organism>
<feature type="coiled-coil region" evidence="1">
    <location>
        <begin position="340"/>
        <end position="367"/>
    </location>
</feature>
<feature type="region of interest" description="Disordered" evidence="2">
    <location>
        <begin position="16"/>
        <end position="42"/>
    </location>
</feature>
<evidence type="ECO:0000256" key="2">
    <source>
        <dbReference type="SAM" id="MobiDB-lite"/>
    </source>
</evidence>
<name>A0A0D3IJE8_EMIH1</name>
<evidence type="ECO:0000256" key="1">
    <source>
        <dbReference type="SAM" id="Coils"/>
    </source>
</evidence>
<protein>
    <submittedName>
        <fullName evidence="3">Uncharacterized protein</fullName>
    </submittedName>
</protein>
<keyword evidence="1" id="KW-0175">Coiled coil</keyword>
<dbReference type="EnsemblProtists" id="EOD11383">
    <property type="protein sequence ID" value="EOD11383"/>
    <property type="gene ID" value="EMIHUDRAFT_104796"/>
</dbReference>
<keyword evidence="4" id="KW-1185">Reference proteome</keyword>
<reference evidence="4" key="1">
    <citation type="journal article" date="2013" name="Nature">
        <title>Pan genome of the phytoplankton Emiliania underpins its global distribution.</title>
        <authorList>
            <person name="Read B.A."/>
            <person name="Kegel J."/>
            <person name="Klute M.J."/>
            <person name="Kuo A."/>
            <person name="Lefebvre S.C."/>
            <person name="Maumus F."/>
            <person name="Mayer C."/>
            <person name="Miller J."/>
            <person name="Monier A."/>
            <person name="Salamov A."/>
            <person name="Young J."/>
            <person name="Aguilar M."/>
            <person name="Claverie J.M."/>
            <person name="Frickenhaus S."/>
            <person name="Gonzalez K."/>
            <person name="Herman E.K."/>
            <person name="Lin Y.C."/>
            <person name="Napier J."/>
            <person name="Ogata H."/>
            <person name="Sarno A.F."/>
            <person name="Shmutz J."/>
            <person name="Schroeder D."/>
            <person name="de Vargas C."/>
            <person name="Verret F."/>
            <person name="von Dassow P."/>
            <person name="Valentin K."/>
            <person name="Van de Peer Y."/>
            <person name="Wheeler G."/>
            <person name="Dacks J.B."/>
            <person name="Delwiche C.F."/>
            <person name="Dyhrman S.T."/>
            <person name="Glockner G."/>
            <person name="John U."/>
            <person name="Richards T."/>
            <person name="Worden A.Z."/>
            <person name="Zhang X."/>
            <person name="Grigoriev I.V."/>
            <person name="Allen A.E."/>
            <person name="Bidle K."/>
            <person name="Borodovsky M."/>
            <person name="Bowler C."/>
            <person name="Brownlee C."/>
            <person name="Cock J.M."/>
            <person name="Elias M."/>
            <person name="Gladyshev V.N."/>
            <person name="Groth M."/>
            <person name="Guda C."/>
            <person name="Hadaegh A."/>
            <person name="Iglesias-Rodriguez M.D."/>
            <person name="Jenkins J."/>
            <person name="Jones B.M."/>
            <person name="Lawson T."/>
            <person name="Leese F."/>
            <person name="Lindquist E."/>
            <person name="Lobanov A."/>
            <person name="Lomsadze A."/>
            <person name="Malik S.B."/>
            <person name="Marsh M.E."/>
            <person name="Mackinder L."/>
            <person name="Mock T."/>
            <person name="Mueller-Roeber B."/>
            <person name="Pagarete A."/>
            <person name="Parker M."/>
            <person name="Probert I."/>
            <person name="Quesneville H."/>
            <person name="Raines C."/>
            <person name="Rensing S.A."/>
            <person name="Riano-Pachon D.M."/>
            <person name="Richier S."/>
            <person name="Rokitta S."/>
            <person name="Shiraiwa Y."/>
            <person name="Soanes D.M."/>
            <person name="van der Giezen M."/>
            <person name="Wahlund T.M."/>
            <person name="Williams B."/>
            <person name="Wilson W."/>
            <person name="Wolfe G."/>
            <person name="Wurch L.L."/>
        </authorList>
    </citation>
    <scope>NUCLEOTIDE SEQUENCE</scope>
</reference>
<dbReference type="GeneID" id="17257550"/>
<dbReference type="Proteomes" id="UP000013827">
    <property type="component" value="Unassembled WGS sequence"/>
</dbReference>
<feature type="region of interest" description="Disordered" evidence="2">
    <location>
        <begin position="199"/>
        <end position="219"/>
    </location>
</feature>